<dbReference type="EMBL" id="JAAMPC010000011">
    <property type="protein sequence ID" value="KAG2284221.1"/>
    <property type="molecule type" value="Genomic_DNA"/>
</dbReference>
<protein>
    <submittedName>
        <fullName evidence="1">Uncharacterized protein</fullName>
    </submittedName>
</protein>
<proteinExistence type="predicted"/>
<dbReference type="AlphaFoldDB" id="A0A8X7UNP4"/>
<evidence type="ECO:0000313" key="2">
    <source>
        <dbReference type="Proteomes" id="UP000886595"/>
    </source>
</evidence>
<dbReference type="Proteomes" id="UP000886595">
    <property type="component" value="Unassembled WGS sequence"/>
</dbReference>
<comment type="caution">
    <text evidence="1">The sequence shown here is derived from an EMBL/GenBank/DDBJ whole genome shotgun (WGS) entry which is preliminary data.</text>
</comment>
<gene>
    <name evidence="1" type="ORF">Bca52824_055441</name>
</gene>
<reference evidence="1 2" key="1">
    <citation type="submission" date="2020-02" db="EMBL/GenBank/DDBJ databases">
        <authorList>
            <person name="Ma Q."/>
            <person name="Huang Y."/>
            <person name="Song X."/>
            <person name="Pei D."/>
        </authorList>
    </citation>
    <scope>NUCLEOTIDE SEQUENCE [LARGE SCALE GENOMIC DNA]</scope>
    <source>
        <strain evidence="1">Sxm20200214</strain>
        <tissue evidence="1">Leaf</tissue>
    </source>
</reference>
<evidence type="ECO:0000313" key="1">
    <source>
        <dbReference type="EMBL" id="KAG2284221.1"/>
    </source>
</evidence>
<dbReference type="OrthoDB" id="19988at2759"/>
<sequence>MCTEDEDGLKTSFSKYIALCMPENVLQLIDRSLEKQDEVFLEDNEAESLTGTLAWSDKLEQEGLPELSIGKLSREFQEEANTSSERQSLSCFGELMFPCFISELVKPDQEILAGGKSEEILGEAARVSGRFVSSKEQFKGSNTICVNVTF</sequence>
<accession>A0A8X7UNP4</accession>
<keyword evidence="2" id="KW-1185">Reference proteome</keyword>
<organism evidence="1 2">
    <name type="scientific">Brassica carinata</name>
    <name type="common">Ethiopian mustard</name>
    <name type="synonym">Abyssinian cabbage</name>
    <dbReference type="NCBI Taxonomy" id="52824"/>
    <lineage>
        <taxon>Eukaryota</taxon>
        <taxon>Viridiplantae</taxon>
        <taxon>Streptophyta</taxon>
        <taxon>Embryophyta</taxon>
        <taxon>Tracheophyta</taxon>
        <taxon>Spermatophyta</taxon>
        <taxon>Magnoliopsida</taxon>
        <taxon>eudicotyledons</taxon>
        <taxon>Gunneridae</taxon>
        <taxon>Pentapetalae</taxon>
        <taxon>rosids</taxon>
        <taxon>malvids</taxon>
        <taxon>Brassicales</taxon>
        <taxon>Brassicaceae</taxon>
        <taxon>Brassiceae</taxon>
        <taxon>Brassica</taxon>
    </lineage>
</organism>
<name>A0A8X7UNP4_BRACI</name>